<gene>
    <name evidence="2" type="ORF">LA76x_0836</name>
</gene>
<accession>A0A0S2F617</accession>
<evidence type="ECO:0000313" key="3">
    <source>
        <dbReference type="Proteomes" id="UP000060787"/>
    </source>
</evidence>
<evidence type="ECO:0000256" key="1">
    <source>
        <dbReference type="SAM" id="MobiDB-lite"/>
    </source>
</evidence>
<evidence type="ECO:0000313" key="2">
    <source>
        <dbReference type="EMBL" id="ALN78997.1"/>
    </source>
</evidence>
<dbReference type="EMBL" id="CP011129">
    <property type="protein sequence ID" value="ALN78997.1"/>
    <property type="molecule type" value="Genomic_DNA"/>
</dbReference>
<protein>
    <submittedName>
        <fullName evidence="2">Uncharacterized protein</fullName>
    </submittedName>
</protein>
<dbReference type="PATRIC" id="fig|84531.8.peg.862"/>
<name>A0A0S2F617_LYSAN</name>
<dbReference type="KEGG" id="lab:LA76x_0836"/>
<dbReference type="STRING" id="84531.LA76x_0836"/>
<dbReference type="Proteomes" id="UP000060787">
    <property type="component" value="Chromosome"/>
</dbReference>
<feature type="region of interest" description="Disordered" evidence="1">
    <location>
        <begin position="380"/>
        <end position="402"/>
    </location>
</feature>
<reference evidence="2 3" key="1">
    <citation type="journal article" date="2015" name="BMC Genomics">
        <title>Comparative genomics and metabolic profiling of the genus Lysobacter.</title>
        <authorList>
            <person name="de Bruijn I."/>
            <person name="Cheng X."/>
            <person name="de Jager V."/>
            <person name="Exposito R.G."/>
            <person name="Watrous J."/>
            <person name="Patel N."/>
            <person name="Postma J."/>
            <person name="Dorrestein P.C."/>
            <person name="Kobayashi D."/>
            <person name="Raaijmakers J.M."/>
        </authorList>
    </citation>
    <scope>NUCLEOTIDE SEQUENCE [LARGE SCALE GENOMIC DNA]</scope>
    <source>
        <strain evidence="2 3">76</strain>
    </source>
</reference>
<sequence>MALIFQQDRPFPAIEMLREGVETGKIPARLAAQFYSISGDTLGTERMHDRDAVPSVWPSATVDLDNATARPALAEIVKEADRARVVMLNEDHTHQRHRAFALLLLIELRKIGFTHFAAETFGPRLQASMVDGAPDLETGIYTADPLYADMARQAAILGYSMFDYEQRPHQENAGQKDSRLARETAQAENIGALLRGNPTARIFIYAGASHISESDDSDDRLGMAQILKRSSALDPLTINQIWGTPRSRSELDSPLYNSVVDRFAQTTPFVIRRPAGLLSAPGFDVAAFHPRARYFEGRPDWLSMGGYRQPCRIAITPSPQAHMIRAFKASEPPLSIAMDQVLVPTQVDQVTLMLPPGEYRLVQQGGDREQTLGYVTLAKLEPPTDAPPISAGPSHTRCQPKR</sequence>
<organism evidence="2 3">
    <name type="scientific">Lysobacter antibioticus</name>
    <dbReference type="NCBI Taxonomy" id="84531"/>
    <lineage>
        <taxon>Bacteria</taxon>
        <taxon>Pseudomonadati</taxon>
        <taxon>Pseudomonadota</taxon>
        <taxon>Gammaproteobacteria</taxon>
        <taxon>Lysobacterales</taxon>
        <taxon>Lysobacteraceae</taxon>
        <taxon>Lysobacter</taxon>
    </lineage>
</organism>
<dbReference type="AlphaFoldDB" id="A0A0S2F617"/>
<keyword evidence="3" id="KW-1185">Reference proteome</keyword>
<proteinExistence type="predicted"/>